<dbReference type="Proteomes" id="UP000471648">
    <property type="component" value="Unassembled WGS sequence"/>
</dbReference>
<evidence type="ECO:0000313" key="1">
    <source>
        <dbReference type="EMBL" id="NEB70312.1"/>
    </source>
</evidence>
<dbReference type="RefSeq" id="WP_164358199.1">
    <property type="nucleotide sequence ID" value="NZ_JAAGME010001046.1"/>
</dbReference>
<sequence>MNKTCKTCGETKPLEAFYKKADCLHGRTTNCIDCHKVTRKAQYWADPERYRAYSSTWIRENPEKAKRMSRAAMLKYKYGLSLDEYEAMVEEQEGRCLICRTRADLVVDHCHERGHLRGLICQPCNVGLGSFRDDPVVMRRAAAFIELTQDGPAPLEWAEMEVGSS</sequence>
<dbReference type="SUPFAM" id="SSF54060">
    <property type="entry name" value="His-Me finger endonucleases"/>
    <property type="match status" value="1"/>
</dbReference>
<accession>A0A6N9VFQ9</accession>
<dbReference type="InterPro" id="IPR004211">
    <property type="entry name" value="Endonuclease_7"/>
</dbReference>
<dbReference type="AlphaFoldDB" id="A0A6N9VFQ9"/>
<dbReference type="InterPro" id="IPR044925">
    <property type="entry name" value="His-Me_finger_sf"/>
</dbReference>
<proteinExistence type="predicted"/>
<protein>
    <recommendedName>
        <fullName evidence="3">Recombination endonuclease VII</fullName>
    </recommendedName>
</protein>
<reference evidence="1 2" key="1">
    <citation type="submission" date="2020-01" db="EMBL/GenBank/DDBJ databases">
        <title>Insect and environment-associated Actinomycetes.</title>
        <authorList>
            <person name="Currrie C."/>
            <person name="Chevrette M."/>
            <person name="Carlson C."/>
            <person name="Stubbendieck R."/>
            <person name="Wendt-Pienkowski E."/>
        </authorList>
    </citation>
    <scope>NUCLEOTIDE SEQUENCE [LARGE SCALE GENOMIC DNA]</scope>
    <source>
        <strain evidence="1 2">SID14438</strain>
    </source>
</reference>
<comment type="caution">
    <text evidence="1">The sequence shown here is derived from an EMBL/GenBank/DDBJ whole genome shotgun (WGS) entry which is preliminary data.</text>
</comment>
<evidence type="ECO:0008006" key="3">
    <source>
        <dbReference type="Google" id="ProtNLM"/>
    </source>
</evidence>
<gene>
    <name evidence="1" type="ORF">G3I39_25125</name>
</gene>
<evidence type="ECO:0000313" key="2">
    <source>
        <dbReference type="Proteomes" id="UP000471648"/>
    </source>
</evidence>
<dbReference type="InterPro" id="IPR038563">
    <property type="entry name" value="Endonuclease_7_sf"/>
</dbReference>
<dbReference type="Pfam" id="PF02945">
    <property type="entry name" value="Endonuclease_7"/>
    <property type="match status" value="1"/>
</dbReference>
<organism evidence="1 2">
    <name type="scientific">Streptomyces microflavus</name>
    <name type="common">Streptomyces lipmanii</name>
    <dbReference type="NCBI Taxonomy" id="1919"/>
    <lineage>
        <taxon>Bacteria</taxon>
        <taxon>Bacillati</taxon>
        <taxon>Actinomycetota</taxon>
        <taxon>Actinomycetes</taxon>
        <taxon>Kitasatosporales</taxon>
        <taxon>Streptomycetaceae</taxon>
        <taxon>Streptomyces</taxon>
    </lineage>
</organism>
<name>A0A6N9VFQ9_STRMI</name>
<dbReference type="EMBL" id="JAAGME010001046">
    <property type="protein sequence ID" value="NEB70312.1"/>
    <property type="molecule type" value="Genomic_DNA"/>
</dbReference>
<dbReference type="Gene3D" id="3.40.1800.10">
    <property type="entry name" value="His-Me finger endonucleases"/>
    <property type="match status" value="1"/>
</dbReference>